<name>A0A401H8X5_AERPX</name>
<dbReference type="RefSeq" id="WP_131159866.1">
    <property type="nucleotide sequence ID" value="NZ_BDMD01000026.1"/>
</dbReference>
<gene>
    <name evidence="2" type="ORF">apy_05530</name>
</gene>
<keyword evidence="2" id="KW-0378">Hydrolase</keyword>
<dbReference type="PANTHER" id="PTHR46018:SF2">
    <property type="entry name" value="ZINC PHOSPHODIESTERASE ELAC PROTEIN 1"/>
    <property type="match status" value="1"/>
</dbReference>
<dbReference type="OrthoDB" id="73420at2157"/>
<evidence type="ECO:0000313" key="3">
    <source>
        <dbReference type="Proteomes" id="UP000291213"/>
    </source>
</evidence>
<dbReference type="Pfam" id="PF23023">
    <property type="entry name" value="Anti-Pycsar_Apyc1"/>
    <property type="match status" value="1"/>
</dbReference>
<reference evidence="2 3" key="1">
    <citation type="submission" date="2017-02" db="EMBL/GenBank/DDBJ databases">
        <title>isolation and characterization of a novel temperate virus Aeropyrum globular virus 1 infecting hyperthermophilic archaeon Aeropyrum.</title>
        <authorList>
            <person name="Yumiya M."/>
            <person name="Yoshida T."/>
            <person name="Sako Y."/>
        </authorList>
    </citation>
    <scope>NUCLEOTIDE SEQUENCE [LARGE SCALE GENOMIC DNA]</scope>
    <source>
        <strain evidence="2 3">YK1-12-2013</strain>
    </source>
</reference>
<dbReference type="AlphaFoldDB" id="A0A401H8X5"/>
<accession>A0A401H8X5</accession>
<dbReference type="SMART" id="SM00849">
    <property type="entry name" value="Lactamase_B"/>
    <property type="match status" value="1"/>
</dbReference>
<evidence type="ECO:0000259" key="1">
    <source>
        <dbReference type="SMART" id="SM00849"/>
    </source>
</evidence>
<dbReference type="InterPro" id="IPR036866">
    <property type="entry name" value="RibonucZ/Hydroxyglut_hydro"/>
</dbReference>
<dbReference type="PANTHER" id="PTHR46018">
    <property type="entry name" value="ZINC PHOSPHODIESTERASE ELAC PROTEIN 1"/>
    <property type="match status" value="1"/>
</dbReference>
<proteinExistence type="predicted"/>
<dbReference type="EMBL" id="BDMD01000026">
    <property type="protein sequence ID" value="GBF08828.1"/>
    <property type="molecule type" value="Genomic_DNA"/>
</dbReference>
<evidence type="ECO:0000313" key="2">
    <source>
        <dbReference type="EMBL" id="GBF08828.1"/>
    </source>
</evidence>
<organism evidence="2 3">
    <name type="scientific">Aeropyrum pernix</name>
    <dbReference type="NCBI Taxonomy" id="56636"/>
    <lineage>
        <taxon>Archaea</taxon>
        <taxon>Thermoproteota</taxon>
        <taxon>Thermoprotei</taxon>
        <taxon>Desulfurococcales</taxon>
        <taxon>Desulfurococcaceae</taxon>
        <taxon>Aeropyrum</taxon>
    </lineage>
</organism>
<dbReference type="InterPro" id="IPR001279">
    <property type="entry name" value="Metallo-B-lactamas"/>
</dbReference>
<sequence>MSCAELYFLGTGAAVNPRRMQSSLLLDYMGVTVLVDASCGAANALEALGYPPESIGAVVVTHGHYDHVCGLGLLSFIKSFRGGPPLKLYSPPAAEGVVRSVVEAGLRSSARGGVEYSILPLRPGGEAGFGGVVRVRGLRADHTVEALSLEIGLAGLGFILVSGDTRPTEELEARAPRALATVHEATLPSGMVEKAAATGHSTVGEAVGVASKSGIGLLYHLTPESEEEALRASRGTRVMVPQDLQAVKIC</sequence>
<dbReference type="Proteomes" id="UP000291213">
    <property type="component" value="Unassembled WGS sequence"/>
</dbReference>
<dbReference type="SUPFAM" id="SSF56281">
    <property type="entry name" value="Metallo-hydrolase/oxidoreductase"/>
    <property type="match status" value="1"/>
</dbReference>
<feature type="domain" description="Metallo-beta-lactamase" evidence="1">
    <location>
        <begin position="20"/>
        <end position="200"/>
    </location>
</feature>
<protein>
    <submittedName>
        <fullName evidence="2">Putative metal dependent hydrolase</fullName>
    </submittedName>
</protein>
<dbReference type="Gene3D" id="3.60.15.10">
    <property type="entry name" value="Ribonuclease Z/Hydroxyacylglutathione hydrolase-like"/>
    <property type="match status" value="1"/>
</dbReference>
<dbReference type="GO" id="GO:0042781">
    <property type="term" value="F:3'-tRNA processing endoribonuclease activity"/>
    <property type="evidence" value="ECO:0007669"/>
    <property type="project" value="TreeGrafter"/>
</dbReference>
<comment type="caution">
    <text evidence="2">The sequence shown here is derived from an EMBL/GenBank/DDBJ whole genome shotgun (WGS) entry which is preliminary data.</text>
</comment>